<dbReference type="InterPro" id="IPR006094">
    <property type="entry name" value="Oxid_FAD_bind_N"/>
</dbReference>
<evidence type="ECO:0000256" key="3">
    <source>
        <dbReference type="ARBA" id="ARBA00022630"/>
    </source>
</evidence>
<dbReference type="GO" id="GO:0071949">
    <property type="term" value="F:FAD binding"/>
    <property type="evidence" value="ECO:0007669"/>
    <property type="project" value="InterPro"/>
</dbReference>
<evidence type="ECO:0000256" key="4">
    <source>
        <dbReference type="ARBA" id="ARBA00022827"/>
    </source>
</evidence>
<gene>
    <name evidence="7" type="ORF">AA23TX_05440</name>
</gene>
<keyword evidence="4" id="KW-0274">FAD</keyword>
<reference evidence="7 8" key="1">
    <citation type="submission" date="2019-09" db="EMBL/GenBank/DDBJ databases">
        <authorList>
            <person name="Leyn A S."/>
        </authorList>
    </citation>
    <scope>NUCLEOTIDE SEQUENCE [LARGE SCALE GENOMIC DNA]</scope>
    <source>
        <strain evidence="7">AA231_1</strain>
    </source>
</reference>
<proteinExistence type="inferred from homology"/>
<dbReference type="SUPFAM" id="SSF56176">
    <property type="entry name" value="FAD-binding/transporter-associated domain-like"/>
    <property type="match status" value="1"/>
</dbReference>
<evidence type="ECO:0000256" key="5">
    <source>
        <dbReference type="ARBA" id="ARBA00023002"/>
    </source>
</evidence>
<evidence type="ECO:0000256" key="1">
    <source>
        <dbReference type="ARBA" id="ARBA00001974"/>
    </source>
</evidence>
<dbReference type="InterPro" id="IPR050416">
    <property type="entry name" value="FAD-linked_Oxidoreductase"/>
</dbReference>
<dbReference type="InterPro" id="IPR036318">
    <property type="entry name" value="FAD-bd_PCMH-like_sf"/>
</dbReference>
<comment type="cofactor">
    <cofactor evidence="1">
        <name>FAD</name>
        <dbReference type="ChEBI" id="CHEBI:57692"/>
    </cofactor>
</comment>
<dbReference type="Gene3D" id="3.30.43.10">
    <property type="entry name" value="Uridine Diphospho-n-acetylenolpyruvylglucosamine Reductase, domain 2"/>
    <property type="match status" value="1"/>
</dbReference>
<dbReference type="Proteomes" id="UP000399805">
    <property type="component" value="Unassembled WGS sequence"/>
</dbReference>
<keyword evidence="5" id="KW-0560">Oxidoreductase</keyword>
<dbReference type="InterPro" id="IPR016166">
    <property type="entry name" value="FAD-bd_PCMH"/>
</dbReference>
<protein>
    <recommendedName>
        <fullName evidence="6">FAD-binding PCMH-type domain-containing protein</fullName>
    </recommendedName>
</protein>
<accession>A0A6I8LZ84</accession>
<dbReference type="EMBL" id="CABVGP010000002">
    <property type="protein sequence ID" value="VVJ20419.1"/>
    <property type="molecule type" value="Genomic_DNA"/>
</dbReference>
<evidence type="ECO:0000313" key="7">
    <source>
        <dbReference type="EMBL" id="VVJ20419.1"/>
    </source>
</evidence>
<keyword evidence="3" id="KW-0285">Flavoprotein</keyword>
<evidence type="ECO:0000256" key="2">
    <source>
        <dbReference type="ARBA" id="ARBA00005466"/>
    </source>
</evidence>
<dbReference type="AlphaFoldDB" id="A0A6I8LZ84"/>
<dbReference type="RefSeq" id="WP_155545529.1">
    <property type="nucleotide sequence ID" value="NZ_CABVGP010000002.1"/>
</dbReference>
<keyword evidence="8" id="KW-1185">Reference proteome</keyword>
<dbReference type="InterPro" id="IPR016167">
    <property type="entry name" value="FAD-bd_PCMH_sub1"/>
</dbReference>
<dbReference type="PANTHER" id="PTHR42973:SF39">
    <property type="entry name" value="FAD-BINDING PCMH-TYPE DOMAIN-CONTAINING PROTEIN"/>
    <property type="match status" value="1"/>
</dbReference>
<dbReference type="Pfam" id="PF01565">
    <property type="entry name" value="FAD_binding_4"/>
    <property type="match status" value="1"/>
</dbReference>
<dbReference type="InterPro" id="IPR016169">
    <property type="entry name" value="FAD-bd_PCMH_sub2"/>
</dbReference>
<comment type="similarity">
    <text evidence="2">Belongs to the oxygen-dependent FAD-linked oxidoreductase family.</text>
</comment>
<dbReference type="PANTHER" id="PTHR42973">
    <property type="entry name" value="BINDING OXIDOREDUCTASE, PUTATIVE (AFU_ORTHOLOGUE AFUA_1G17690)-RELATED"/>
    <property type="match status" value="1"/>
</dbReference>
<dbReference type="PROSITE" id="PS51387">
    <property type="entry name" value="FAD_PCMH"/>
    <property type="match status" value="1"/>
</dbReference>
<organism evidence="7 8">
    <name type="scientific">Amycolatopsis camponoti</name>
    <dbReference type="NCBI Taxonomy" id="2606593"/>
    <lineage>
        <taxon>Bacteria</taxon>
        <taxon>Bacillati</taxon>
        <taxon>Actinomycetota</taxon>
        <taxon>Actinomycetes</taxon>
        <taxon>Pseudonocardiales</taxon>
        <taxon>Pseudonocardiaceae</taxon>
        <taxon>Amycolatopsis</taxon>
    </lineage>
</organism>
<sequence>MTEPGEFVPGRPGDPEYETATRVFNLAAPVHPAAAVTARSVDEVRAAVRHAAAAGLGVRMFTSGHGAGAARPMPEALLIRTELGGGVEVDPAGRVARVPAGTRAGELVAATAKHGLTSAHGSSANVGLVNYLLGGGLSGYGRFAGLAVNGVRAVELVTADGVARRVDAEHDPELFRALRGGGGGFGVVTAVEVALFPAGQLVGGATYWAGELAEAVLARWNAWTTDAPREVTTGLRLLNLPAVPGVPPALAGRTTVCVDGLVRAGSAGEARRLADDLLRPLYALGEPLADTWSVLTAEGVLGIHMDPPEPVPFLGEHHLLSTLDSQGEAELLRLLGAGSGSPFVGAGLRQLGGAFATAPEGAGVLGHLDAAFSFAASGVPDPSGPERLLARCAQLRTGLEPWRTGRTVPNFVEHFEQPQRHLDDDEVAAVDRVRLRVDPAGLFRGDIAPNATALV</sequence>
<dbReference type="GO" id="GO:0016491">
    <property type="term" value="F:oxidoreductase activity"/>
    <property type="evidence" value="ECO:0007669"/>
    <property type="project" value="UniProtKB-KW"/>
</dbReference>
<dbReference type="Gene3D" id="3.40.462.20">
    <property type="match status" value="1"/>
</dbReference>
<evidence type="ECO:0000259" key="6">
    <source>
        <dbReference type="PROSITE" id="PS51387"/>
    </source>
</evidence>
<feature type="domain" description="FAD-binding PCMH-type" evidence="6">
    <location>
        <begin position="28"/>
        <end position="198"/>
    </location>
</feature>
<dbReference type="Gene3D" id="3.30.465.10">
    <property type="match status" value="1"/>
</dbReference>
<name>A0A6I8LZ84_9PSEU</name>
<evidence type="ECO:0000313" key="8">
    <source>
        <dbReference type="Proteomes" id="UP000399805"/>
    </source>
</evidence>